<organism evidence="1 2">
    <name type="scientific">Diaporthe helianthi</name>
    <dbReference type="NCBI Taxonomy" id="158607"/>
    <lineage>
        <taxon>Eukaryota</taxon>
        <taxon>Fungi</taxon>
        <taxon>Dikarya</taxon>
        <taxon>Ascomycota</taxon>
        <taxon>Pezizomycotina</taxon>
        <taxon>Sordariomycetes</taxon>
        <taxon>Sordariomycetidae</taxon>
        <taxon>Diaporthales</taxon>
        <taxon>Diaporthaceae</taxon>
        <taxon>Diaporthe</taxon>
    </lineage>
</organism>
<dbReference type="Proteomes" id="UP000094444">
    <property type="component" value="Unassembled WGS sequence"/>
</dbReference>
<proteinExistence type="predicted"/>
<dbReference type="InParanoid" id="A0A2P5ID57"/>
<keyword evidence="2" id="KW-1185">Reference proteome</keyword>
<reference evidence="1" key="1">
    <citation type="submission" date="2017-09" db="EMBL/GenBank/DDBJ databases">
        <title>Polyketide synthases of a Diaporthe helianthi virulent isolate.</title>
        <authorList>
            <person name="Baroncelli R."/>
        </authorList>
    </citation>
    <scope>NUCLEOTIDE SEQUENCE [LARGE SCALE GENOMIC DNA]</scope>
    <source>
        <strain evidence="1">7/96</strain>
    </source>
</reference>
<sequence length="392" mass="45051">MIVEMGRLQLARLNRWCRILRQLDIEERLVDDGALTTEWQQFRTTEPQKSAISGLKPELLVSPAGPLSSKVCLVLHYPTFATKNLFDSSVYDLSNKSIGRVAGSGFNDKNALWLDHFCRRHRTSLKNKSERFVPGKHVEPALLVHHQEWLELCLRTATAKILVIFGKENETYFRHRWGGRLEKMDLWGDYKDISLWLLAPEEDTYDRVERLVLFLCHPEHIGHKRSTELARKYDQQLGLAAQLAGIVQTEEQAKYQEDSVDSADIVELTEDRWDVLKRKDYNRLELVTGQVHVNVACTSCGFPRLDVYPKFLDPAIYLASRPRGFDSIDGRVYLAADATCPKCRCKSVFAPLGKVQYVVHDDFWKGTPRWIPGSEVYTRGKRKRSVDDDGTD</sequence>
<evidence type="ECO:0000313" key="1">
    <source>
        <dbReference type="EMBL" id="POS80444.1"/>
    </source>
</evidence>
<dbReference type="OrthoDB" id="5209368at2759"/>
<dbReference type="AlphaFoldDB" id="A0A2P5ID57"/>
<dbReference type="STRING" id="158607.A0A2P5ID57"/>
<evidence type="ECO:0000313" key="2">
    <source>
        <dbReference type="Proteomes" id="UP000094444"/>
    </source>
</evidence>
<gene>
    <name evidence="1" type="ORF">DHEL01_v201175</name>
</gene>
<name>A0A2P5ID57_DIAHE</name>
<dbReference type="EMBL" id="MAVT02000051">
    <property type="protein sequence ID" value="POS80444.1"/>
    <property type="molecule type" value="Genomic_DNA"/>
</dbReference>
<accession>A0A2P5ID57</accession>
<comment type="caution">
    <text evidence="1">The sequence shown here is derived from an EMBL/GenBank/DDBJ whole genome shotgun (WGS) entry which is preliminary data.</text>
</comment>
<protein>
    <submittedName>
        <fullName evidence="1">Uncharacterized protein</fullName>
    </submittedName>
</protein>